<dbReference type="GO" id="GO:0055085">
    <property type="term" value="P:transmembrane transport"/>
    <property type="evidence" value="ECO:0007669"/>
    <property type="project" value="TreeGrafter"/>
</dbReference>
<comment type="subcellular location">
    <subcellularLocation>
        <location evidence="1">Membrane</location>
        <topology evidence="1">Multi-pass membrane protein</topology>
    </subcellularLocation>
</comment>
<feature type="transmembrane region" description="Helical" evidence="6">
    <location>
        <begin position="212"/>
        <end position="239"/>
    </location>
</feature>
<keyword evidence="4 6" id="KW-1133">Transmembrane helix</keyword>
<organism evidence="7 8">
    <name type="scientific">Natronobacillus azotifigens</name>
    <dbReference type="NCBI Taxonomy" id="472978"/>
    <lineage>
        <taxon>Bacteria</taxon>
        <taxon>Bacillati</taxon>
        <taxon>Bacillota</taxon>
        <taxon>Bacilli</taxon>
        <taxon>Bacillales</taxon>
        <taxon>Bacillaceae</taxon>
        <taxon>Natronobacillus</taxon>
    </lineage>
</organism>
<evidence type="ECO:0000256" key="5">
    <source>
        <dbReference type="ARBA" id="ARBA00023136"/>
    </source>
</evidence>
<gene>
    <name evidence="7" type="primary">ytvI</name>
    <name evidence="7" type="ORF">OWO01_12260</name>
</gene>
<evidence type="ECO:0000256" key="6">
    <source>
        <dbReference type="SAM" id="Phobius"/>
    </source>
</evidence>
<dbReference type="InterPro" id="IPR014227">
    <property type="entry name" value="YtvI-like"/>
</dbReference>
<dbReference type="NCBIfam" id="TIGR02872">
    <property type="entry name" value="spore_ytvI"/>
    <property type="match status" value="1"/>
</dbReference>
<accession>A0A9J6RE19</accession>
<evidence type="ECO:0000256" key="1">
    <source>
        <dbReference type="ARBA" id="ARBA00004141"/>
    </source>
</evidence>
<evidence type="ECO:0000256" key="4">
    <source>
        <dbReference type="ARBA" id="ARBA00022989"/>
    </source>
</evidence>
<evidence type="ECO:0000256" key="2">
    <source>
        <dbReference type="ARBA" id="ARBA00009773"/>
    </source>
</evidence>
<dbReference type="Pfam" id="PF01594">
    <property type="entry name" value="AI-2E_transport"/>
    <property type="match status" value="1"/>
</dbReference>
<feature type="transmembrane region" description="Helical" evidence="6">
    <location>
        <begin position="273"/>
        <end position="295"/>
    </location>
</feature>
<dbReference type="InterPro" id="IPR002549">
    <property type="entry name" value="AI-2E-like"/>
</dbReference>
<dbReference type="PANTHER" id="PTHR21716">
    <property type="entry name" value="TRANSMEMBRANE PROTEIN"/>
    <property type="match status" value="1"/>
</dbReference>
<comment type="similarity">
    <text evidence="2">Belongs to the autoinducer-2 exporter (AI-2E) (TC 2.A.86) family.</text>
</comment>
<feature type="transmembrane region" description="Helical" evidence="6">
    <location>
        <begin position="163"/>
        <end position="182"/>
    </location>
</feature>
<evidence type="ECO:0000313" key="8">
    <source>
        <dbReference type="Proteomes" id="UP001084197"/>
    </source>
</evidence>
<feature type="transmembrane region" description="Helical" evidence="6">
    <location>
        <begin position="245"/>
        <end position="266"/>
    </location>
</feature>
<feature type="transmembrane region" description="Helical" evidence="6">
    <location>
        <begin position="315"/>
        <end position="341"/>
    </location>
</feature>
<feature type="transmembrane region" description="Helical" evidence="6">
    <location>
        <begin position="64"/>
        <end position="85"/>
    </location>
</feature>
<comment type="caution">
    <text evidence="7">The sequence shown here is derived from an EMBL/GenBank/DDBJ whole genome shotgun (WGS) entry which is preliminary data.</text>
</comment>
<dbReference type="AlphaFoldDB" id="A0A9J6RE19"/>
<evidence type="ECO:0000256" key="3">
    <source>
        <dbReference type="ARBA" id="ARBA00022692"/>
    </source>
</evidence>
<dbReference type="GO" id="GO:0016020">
    <property type="term" value="C:membrane"/>
    <property type="evidence" value="ECO:0007669"/>
    <property type="project" value="UniProtKB-SubCell"/>
</dbReference>
<keyword evidence="3 6" id="KW-0812">Transmembrane</keyword>
<protein>
    <submittedName>
        <fullName evidence="7">Sporulation integral membrane protein YtvI</fullName>
    </submittedName>
</protein>
<dbReference type="EMBL" id="JAPRAT010000025">
    <property type="protein sequence ID" value="MCZ0703986.1"/>
    <property type="molecule type" value="Genomic_DNA"/>
</dbReference>
<reference evidence="7" key="1">
    <citation type="submission" date="2022-11" db="EMBL/GenBank/DDBJ databases">
        <title>WGS of Natronobacillus azotifigens 24KS-1, an anaerobic diazotrophic haloalkaliphile from soda-rich habitats.</title>
        <authorList>
            <person name="Sorokin D.Y."/>
            <person name="Merkel A.Y."/>
        </authorList>
    </citation>
    <scope>NUCLEOTIDE SEQUENCE</scope>
    <source>
        <strain evidence="7">24KS-1</strain>
    </source>
</reference>
<sequence>MFKNFTSRHWIYIFLIIGLILFGLFILPISVPLVLAFFTALFLNPAVRAIKKRFKLNRKITVTIVYLTFLLLLAFIGTYAVTTIIKQLVLLAENAPSYINHINNKLLEWNNNLEIIMQDLPNDFVNQVNASISDAVKSIDKVITDNIQVERVAGMVATILTAIPQYIVSFLVYLIALFLFMLELPFLKAKFYQNFTDHTAEKVQFMTGRLKYVLVGFLKAQFLVSIFIFTVTLLGLLWIIPEYAIGMSLIIWLIDFVPIIGSIAILGPWSLYMFITGNILMGTQLAVLAIVLLAIRRTVEPKVMGQQIGLSPLATLIAMYLGLQLIGILGFIIGPVLVIAFTSAKEAGIIKWNVKL</sequence>
<evidence type="ECO:0000313" key="7">
    <source>
        <dbReference type="EMBL" id="MCZ0703986.1"/>
    </source>
</evidence>
<keyword evidence="8" id="KW-1185">Reference proteome</keyword>
<feature type="transmembrane region" description="Helical" evidence="6">
    <location>
        <begin position="12"/>
        <end position="43"/>
    </location>
</feature>
<name>A0A9J6RE19_9BACI</name>
<dbReference type="PANTHER" id="PTHR21716:SF68">
    <property type="entry name" value="TRANSPORT PROTEIN YTVI-RELATED"/>
    <property type="match status" value="1"/>
</dbReference>
<proteinExistence type="inferred from homology"/>
<keyword evidence="5 6" id="KW-0472">Membrane</keyword>
<dbReference type="Proteomes" id="UP001084197">
    <property type="component" value="Unassembled WGS sequence"/>
</dbReference>